<dbReference type="InterPro" id="IPR002797">
    <property type="entry name" value="Polysacc_synth"/>
</dbReference>
<feature type="transmembrane region" description="Helical" evidence="6">
    <location>
        <begin position="437"/>
        <end position="454"/>
    </location>
</feature>
<keyword evidence="4 6" id="KW-1133">Transmembrane helix</keyword>
<evidence type="ECO:0000256" key="4">
    <source>
        <dbReference type="ARBA" id="ARBA00022989"/>
    </source>
</evidence>
<feature type="transmembrane region" description="Helical" evidence="6">
    <location>
        <begin position="466"/>
        <end position="486"/>
    </location>
</feature>
<feature type="transmembrane region" description="Helical" evidence="6">
    <location>
        <begin position="340"/>
        <end position="356"/>
    </location>
</feature>
<dbReference type="PANTHER" id="PTHR30250">
    <property type="entry name" value="PST FAMILY PREDICTED COLANIC ACID TRANSPORTER"/>
    <property type="match status" value="1"/>
</dbReference>
<evidence type="ECO:0000256" key="2">
    <source>
        <dbReference type="ARBA" id="ARBA00022475"/>
    </source>
</evidence>
<feature type="transmembrane region" description="Helical" evidence="6">
    <location>
        <begin position="314"/>
        <end position="334"/>
    </location>
</feature>
<dbReference type="PANTHER" id="PTHR30250:SF26">
    <property type="entry name" value="PSMA PROTEIN"/>
    <property type="match status" value="1"/>
</dbReference>
<dbReference type="AlphaFoldDB" id="A0A9D9I0Q6"/>
<feature type="transmembrane region" description="Helical" evidence="6">
    <location>
        <begin position="269"/>
        <end position="293"/>
    </location>
</feature>
<accession>A0A9D9I0Q6</accession>
<dbReference type="Pfam" id="PF01943">
    <property type="entry name" value="Polysacc_synt"/>
    <property type="match status" value="1"/>
</dbReference>
<gene>
    <name evidence="7" type="ORF">IAC13_07065</name>
</gene>
<protein>
    <submittedName>
        <fullName evidence="7">Oligosaccharide flippase family protein</fullName>
    </submittedName>
</protein>
<feature type="transmembrane region" description="Helical" evidence="6">
    <location>
        <begin position="242"/>
        <end position="263"/>
    </location>
</feature>
<dbReference type="GO" id="GO:0005886">
    <property type="term" value="C:plasma membrane"/>
    <property type="evidence" value="ECO:0007669"/>
    <property type="project" value="UniProtKB-SubCell"/>
</dbReference>
<keyword evidence="2" id="KW-1003">Cell membrane</keyword>
<organism evidence="7 8">
    <name type="scientific">Candidatus Scybalomonas excrementavium</name>
    <dbReference type="NCBI Taxonomy" id="2840943"/>
    <lineage>
        <taxon>Bacteria</taxon>
        <taxon>Bacillati</taxon>
        <taxon>Bacillota</taxon>
        <taxon>Clostridia</taxon>
        <taxon>Lachnospirales</taxon>
        <taxon>Lachnospiraceae</taxon>
        <taxon>Lachnospiraceae incertae sedis</taxon>
        <taxon>Candidatus Scybalomonas</taxon>
    </lineage>
</organism>
<dbReference type="Proteomes" id="UP000823618">
    <property type="component" value="Unassembled WGS sequence"/>
</dbReference>
<dbReference type="InterPro" id="IPR050833">
    <property type="entry name" value="Poly_Biosynth_Transport"/>
</dbReference>
<reference evidence="7" key="2">
    <citation type="journal article" date="2021" name="PeerJ">
        <title>Extensive microbial diversity within the chicken gut microbiome revealed by metagenomics and culture.</title>
        <authorList>
            <person name="Gilroy R."/>
            <person name="Ravi A."/>
            <person name="Getino M."/>
            <person name="Pursley I."/>
            <person name="Horton D.L."/>
            <person name="Alikhan N.F."/>
            <person name="Baker D."/>
            <person name="Gharbi K."/>
            <person name="Hall N."/>
            <person name="Watson M."/>
            <person name="Adriaenssens E.M."/>
            <person name="Foster-Nyarko E."/>
            <person name="Jarju S."/>
            <person name="Secka A."/>
            <person name="Antonio M."/>
            <person name="Oren A."/>
            <person name="Chaudhuri R.R."/>
            <person name="La Ragione R."/>
            <person name="Hildebrand F."/>
            <person name="Pallen M.J."/>
        </authorList>
    </citation>
    <scope>NUCLEOTIDE SEQUENCE</scope>
    <source>
        <strain evidence="7">E3-2379</strain>
    </source>
</reference>
<evidence type="ECO:0000256" key="5">
    <source>
        <dbReference type="ARBA" id="ARBA00023136"/>
    </source>
</evidence>
<sequence length="505" mass="58546">MSRSKKSIKNSCYALVKQIIVLLLNFLVKTIFIRTLGKEYLGINGLFNNLFLLFSFAEFGLGSSMIYSFYEPLAKEDYKKCSGLYHYYQKMYLIMSGVVLLMGIVLIPFLPYFIEEGVQIQQSKIVIYFLLYILSACINNIFSYKANIMTADQNQYLVSKAQLILEIFCYIGQGITLLVFKSFFIYLLFVLFKVMILGIWYSSDISKYYQYLKQEARLEKKEKETIFNNTITLFQLKFSKTLIHSSDNVIISLLVGTIAVGYYSNYEFVIVGVQGIIAVLFSAVAASVGNFIVEQNEKEQYRIYEIISLLNHWISCWTSICLLLLFQDFIVLWAGKSYQLNFTIVILLVIIYYLRVRRESISVFREAAGIFTEIKNITMIAASMNLLLSLLLGKWFGMEGVFFATIVSVLTTYFWYEPFIVYKKVFQQSFSLFIKQQLIELVHIGIIYGITWLFTSKISQVTIGTFIIKCMICVIVPNCIFLLFIYRKKQFQTLIQILKEGFSLL</sequence>
<dbReference type="EMBL" id="JADIML010000194">
    <property type="protein sequence ID" value="MBO8463672.1"/>
    <property type="molecule type" value="Genomic_DNA"/>
</dbReference>
<feature type="transmembrane region" description="Helical" evidence="6">
    <location>
        <begin position="91"/>
        <end position="113"/>
    </location>
</feature>
<evidence type="ECO:0000256" key="1">
    <source>
        <dbReference type="ARBA" id="ARBA00004651"/>
    </source>
</evidence>
<feature type="transmembrane region" description="Helical" evidence="6">
    <location>
        <begin position="401"/>
        <end position="416"/>
    </location>
</feature>
<feature type="transmembrane region" description="Helical" evidence="6">
    <location>
        <begin position="46"/>
        <end position="70"/>
    </location>
</feature>
<evidence type="ECO:0000313" key="7">
    <source>
        <dbReference type="EMBL" id="MBO8463672.1"/>
    </source>
</evidence>
<feature type="transmembrane region" description="Helical" evidence="6">
    <location>
        <begin position="163"/>
        <end position="180"/>
    </location>
</feature>
<comment type="caution">
    <text evidence="7">The sequence shown here is derived from an EMBL/GenBank/DDBJ whole genome shotgun (WGS) entry which is preliminary data.</text>
</comment>
<feature type="transmembrane region" description="Helical" evidence="6">
    <location>
        <begin position="12"/>
        <end position="34"/>
    </location>
</feature>
<comment type="subcellular location">
    <subcellularLocation>
        <location evidence="1">Cell membrane</location>
        <topology evidence="1">Multi-pass membrane protein</topology>
    </subcellularLocation>
</comment>
<name>A0A9D9I0Q6_9FIRM</name>
<feature type="transmembrane region" description="Helical" evidence="6">
    <location>
        <begin position="125"/>
        <end position="142"/>
    </location>
</feature>
<feature type="transmembrane region" description="Helical" evidence="6">
    <location>
        <begin position="377"/>
        <end position="395"/>
    </location>
</feature>
<evidence type="ECO:0000256" key="3">
    <source>
        <dbReference type="ARBA" id="ARBA00022692"/>
    </source>
</evidence>
<keyword evidence="5 6" id="KW-0472">Membrane</keyword>
<reference evidence="7" key="1">
    <citation type="submission" date="2020-10" db="EMBL/GenBank/DDBJ databases">
        <authorList>
            <person name="Gilroy R."/>
        </authorList>
    </citation>
    <scope>NUCLEOTIDE SEQUENCE</scope>
    <source>
        <strain evidence="7">E3-2379</strain>
    </source>
</reference>
<evidence type="ECO:0000256" key="6">
    <source>
        <dbReference type="SAM" id="Phobius"/>
    </source>
</evidence>
<evidence type="ECO:0000313" key="8">
    <source>
        <dbReference type="Proteomes" id="UP000823618"/>
    </source>
</evidence>
<keyword evidence="3 6" id="KW-0812">Transmembrane</keyword>
<proteinExistence type="predicted"/>
<feature type="transmembrane region" description="Helical" evidence="6">
    <location>
        <begin position="186"/>
        <end position="203"/>
    </location>
</feature>